<dbReference type="SUPFAM" id="SSF50630">
    <property type="entry name" value="Acid proteases"/>
    <property type="match status" value="1"/>
</dbReference>
<evidence type="ECO:0000256" key="3">
    <source>
        <dbReference type="PIRSR" id="PIRSR601461-2"/>
    </source>
</evidence>
<dbReference type="GO" id="GO:0004190">
    <property type="term" value="F:aspartic-type endopeptidase activity"/>
    <property type="evidence" value="ECO:0007669"/>
    <property type="project" value="InterPro"/>
</dbReference>
<evidence type="ECO:0000256" key="1">
    <source>
        <dbReference type="ARBA" id="ARBA00007447"/>
    </source>
</evidence>
<dbReference type="CDD" id="cd05471">
    <property type="entry name" value="pepsin_like"/>
    <property type="match status" value="1"/>
</dbReference>
<keyword evidence="3" id="KW-1015">Disulfide bond</keyword>
<dbReference type="InterPro" id="IPR034164">
    <property type="entry name" value="Pepsin-like_dom"/>
</dbReference>
<evidence type="ECO:0000256" key="4">
    <source>
        <dbReference type="SAM" id="SignalP"/>
    </source>
</evidence>
<dbReference type="PRINTS" id="PR00792">
    <property type="entry name" value="PEPSIN"/>
</dbReference>
<dbReference type="PANTHER" id="PTHR47966:SF51">
    <property type="entry name" value="BETA-SITE APP-CLEAVING ENZYME, ISOFORM A-RELATED"/>
    <property type="match status" value="1"/>
</dbReference>
<feature type="active site" evidence="2">
    <location>
        <position position="306"/>
    </location>
</feature>
<organism evidence="6 7">
    <name type="scientific">Steccherinum ochraceum</name>
    <dbReference type="NCBI Taxonomy" id="92696"/>
    <lineage>
        <taxon>Eukaryota</taxon>
        <taxon>Fungi</taxon>
        <taxon>Dikarya</taxon>
        <taxon>Basidiomycota</taxon>
        <taxon>Agaricomycotina</taxon>
        <taxon>Agaricomycetes</taxon>
        <taxon>Polyporales</taxon>
        <taxon>Steccherinaceae</taxon>
        <taxon>Steccherinum</taxon>
    </lineage>
</organism>
<comment type="caution">
    <text evidence="6">The sequence shown here is derived from an EMBL/GenBank/DDBJ whole genome shotgun (WGS) entry which is preliminary data.</text>
</comment>
<dbReference type="Proteomes" id="UP000292702">
    <property type="component" value="Unassembled WGS sequence"/>
</dbReference>
<dbReference type="STRING" id="92696.A0A4R0RX77"/>
<feature type="signal peptide" evidence="4">
    <location>
        <begin position="1"/>
        <end position="17"/>
    </location>
</feature>
<keyword evidence="6" id="KW-0472">Membrane</keyword>
<dbReference type="InterPro" id="IPR021109">
    <property type="entry name" value="Peptidase_aspartic_dom_sf"/>
</dbReference>
<feature type="disulfide bond" evidence="3">
    <location>
        <begin position="343"/>
        <end position="377"/>
    </location>
</feature>
<comment type="similarity">
    <text evidence="1">Belongs to the peptidase A1 family.</text>
</comment>
<reference evidence="6 7" key="1">
    <citation type="submission" date="2018-11" db="EMBL/GenBank/DDBJ databases">
        <title>Genome assembly of Steccherinum ochraceum LE-BIN_3174, the white-rot fungus of the Steccherinaceae family (The Residual Polyporoid clade, Polyporales, Basidiomycota).</title>
        <authorList>
            <person name="Fedorova T.V."/>
            <person name="Glazunova O.A."/>
            <person name="Landesman E.O."/>
            <person name="Moiseenko K.V."/>
            <person name="Psurtseva N.V."/>
            <person name="Savinova O.S."/>
            <person name="Shakhova N.V."/>
            <person name="Tyazhelova T.V."/>
            <person name="Vasina D.V."/>
        </authorList>
    </citation>
    <scope>NUCLEOTIDE SEQUENCE [LARGE SCALE GENOMIC DNA]</scope>
    <source>
        <strain evidence="6 7">LE-BIN_3174</strain>
    </source>
</reference>
<feature type="active site" evidence="2">
    <location>
        <position position="128"/>
    </location>
</feature>
<evidence type="ECO:0000256" key="2">
    <source>
        <dbReference type="PIRSR" id="PIRSR601461-1"/>
    </source>
</evidence>
<evidence type="ECO:0000259" key="5">
    <source>
        <dbReference type="PROSITE" id="PS51767"/>
    </source>
</evidence>
<name>A0A4R0RX77_9APHY</name>
<accession>A0A4R0RX77</accession>
<proteinExistence type="inferred from homology"/>
<evidence type="ECO:0000313" key="7">
    <source>
        <dbReference type="Proteomes" id="UP000292702"/>
    </source>
</evidence>
<dbReference type="Gene3D" id="2.40.70.10">
    <property type="entry name" value="Acid Proteases"/>
    <property type="match status" value="2"/>
</dbReference>
<feature type="chain" id="PRO_5020625946" evidence="4">
    <location>
        <begin position="18"/>
        <end position="420"/>
    </location>
</feature>
<dbReference type="InterPro" id="IPR001461">
    <property type="entry name" value="Aspartic_peptidase_A1"/>
</dbReference>
<dbReference type="FunFam" id="2.40.70.10:FF:000008">
    <property type="entry name" value="Cathepsin D"/>
    <property type="match status" value="1"/>
</dbReference>
<evidence type="ECO:0000313" key="6">
    <source>
        <dbReference type="EMBL" id="TCD70579.1"/>
    </source>
</evidence>
<dbReference type="InterPro" id="IPR033121">
    <property type="entry name" value="PEPTIDASE_A1"/>
</dbReference>
<dbReference type="EMBL" id="RWJN01000018">
    <property type="protein sequence ID" value="TCD70579.1"/>
    <property type="molecule type" value="Genomic_DNA"/>
</dbReference>
<keyword evidence="6" id="KW-0812">Transmembrane</keyword>
<protein>
    <submittedName>
        <fullName evidence="6">Type I transmembrane sorting receptor</fullName>
    </submittedName>
</protein>
<dbReference type="Pfam" id="PF00026">
    <property type="entry name" value="Asp"/>
    <property type="match status" value="1"/>
</dbReference>
<gene>
    <name evidence="6" type="primary">PEP1_2</name>
    <name evidence="6" type="ORF">EIP91_002609</name>
</gene>
<keyword evidence="6" id="KW-0675">Receptor</keyword>
<keyword evidence="7" id="KW-1185">Reference proteome</keyword>
<dbReference type="OrthoDB" id="15189at2759"/>
<sequence length="420" mass="44237">MLCRTLLAVAVALFARASPVINQGEGLRIDLPHRRSFTHANGTFDFNKAIIETARTFNKHRQNLINLKANLGEEAFNEGAEIRDFAVLPLHLVKRQSEPLQANDAGQEWLGTVSIGSPTGQSALLDFDTGSSDLWVGKSSGCTGCSGKHTYNPSLSTQSVAVGTTFSTRYADGSTVSGPVYRDVVNVGTVVATGQTFAAVTQMSSLFQNDPIDGILGMAFQSLAQLHAVPFFQNLVQERVISSSVFGFKLSATESSSLYLGGTDTTLYTGSLENHPITSSGYWQISGGSIAVNGRTVVSGFGTIIDSGTAIMYGPPSSVEAVYASIPGSRVYSATQGLYEFPCNSVPNVAFSWGGTSWSISADNFNLGLVAAGSSFCLGALAGVDMGLGTNVWLLGDSFMKNVYTAFDVGNKAVGFATLA</sequence>
<keyword evidence="4" id="KW-0732">Signal</keyword>
<dbReference type="GO" id="GO:0006508">
    <property type="term" value="P:proteolysis"/>
    <property type="evidence" value="ECO:0007669"/>
    <property type="project" value="InterPro"/>
</dbReference>
<feature type="domain" description="Peptidase A1" evidence="5">
    <location>
        <begin position="109"/>
        <end position="417"/>
    </location>
</feature>
<dbReference type="PROSITE" id="PS51767">
    <property type="entry name" value="PEPTIDASE_A1"/>
    <property type="match status" value="1"/>
</dbReference>
<dbReference type="AlphaFoldDB" id="A0A4R0RX77"/>
<dbReference type="PANTHER" id="PTHR47966">
    <property type="entry name" value="BETA-SITE APP-CLEAVING ENZYME, ISOFORM A-RELATED"/>
    <property type="match status" value="1"/>
</dbReference>